<reference evidence="1 2" key="1">
    <citation type="submission" date="2017-02" db="EMBL/GenBank/DDBJ databases">
        <authorList>
            <person name="Peterson S.W."/>
        </authorList>
    </citation>
    <scope>NUCLEOTIDE SEQUENCE [LARGE SCALE GENOMIC DNA]</scope>
    <source>
        <strain evidence="1 2">DSM 21481</strain>
    </source>
</reference>
<name>A0A1T5M0I7_9MICO</name>
<dbReference type="AlphaFoldDB" id="A0A1T5M0I7"/>
<dbReference type="Proteomes" id="UP000189777">
    <property type="component" value="Unassembled WGS sequence"/>
</dbReference>
<evidence type="ECO:0000313" key="2">
    <source>
        <dbReference type="Proteomes" id="UP000189777"/>
    </source>
</evidence>
<dbReference type="RefSeq" id="WP_079576610.1">
    <property type="nucleotide sequence ID" value="NZ_FUZQ01000008.1"/>
</dbReference>
<protein>
    <submittedName>
        <fullName evidence="1">Uncharacterized protein</fullName>
    </submittedName>
</protein>
<accession>A0A1T5M0I7</accession>
<sequence>MTLTTLLPTLRRSLPDPLARHLWPTCTAATTTDVLVGGVSLHQLARLCGTPCVHSAAAWTVRTRRTVTPGLAAVVVTTVTAVARCADGGLRVTLDARPAAAVRPVWSELRLLGRASTAAVVPVWCGDDADEPVVLPGDLRAGDLLAVPCAAPTARRDVLGPGACTLRGTR</sequence>
<evidence type="ECO:0000313" key="1">
    <source>
        <dbReference type="EMBL" id="SKC81732.1"/>
    </source>
</evidence>
<dbReference type="EMBL" id="FUZQ01000008">
    <property type="protein sequence ID" value="SKC81732.1"/>
    <property type="molecule type" value="Genomic_DNA"/>
</dbReference>
<organism evidence="1 2">
    <name type="scientific">Krasilnikoviella flava</name>
    <dbReference type="NCBI Taxonomy" id="526729"/>
    <lineage>
        <taxon>Bacteria</taxon>
        <taxon>Bacillati</taxon>
        <taxon>Actinomycetota</taxon>
        <taxon>Actinomycetes</taxon>
        <taxon>Micrococcales</taxon>
        <taxon>Promicromonosporaceae</taxon>
        <taxon>Krasilnikoviella</taxon>
    </lineage>
</organism>
<proteinExistence type="predicted"/>
<keyword evidence="2" id="KW-1185">Reference proteome</keyword>
<gene>
    <name evidence="1" type="ORF">SAMN04324258_4288</name>
</gene>
<dbReference type="STRING" id="526729.SAMN04324258_4288"/>
<dbReference type="OrthoDB" id="4578191at2"/>